<evidence type="ECO:0000313" key="8">
    <source>
        <dbReference type="EMBL" id="KAK2182525.1"/>
    </source>
</evidence>
<gene>
    <name evidence="8" type="ORF">NP493_352g06007</name>
</gene>
<dbReference type="GO" id="GO:0032266">
    <property type="term" value="F:phosphatidylinositol-3-phosphate binding"/>
    <property type="evidence" value="ECO:0007669"/>
    <property type="project" value="InterPro"/>
</dbReference>
<sequence>MEQEQCGVQHLHGPGRHLCSRRYRDFDELHRHLKHEFPDFTFPKIPGKWLFQLSEQQLDTRRRGLEQYLEKVCSVRVIAESDIMQEFLAASDDEQENTNTVNDVELKVLLPDRSVVTVTVRKNSTTDQVFDAVVDKVDMPEEMTQYFALFETEDYTFERKLQSNEFPHNIYIQSYGTATPTCIKLRRWLFSMNRERHVCGDQQMLNYFFWQAVDDVGRGQIKPADRLYELKALQEQEKKVEYLALVRQLEGYGELSFPHCGCDSRKEGHVIPVVSFDSFKLHACKEDGSLESQVIEFPWTGIQQYETDDEGMSFNFEFIRTGKKPRWVKIFSSYFVYLYECFERIKTELSWDKDVMCFHGDEFIQEDT</sequence>
<dbReference type="GO" id="GO:0032456">
    <property type="term" value="P:endocytic recycling"/>
    <property type="evidence" value="ECO:0007669"/>
    <property type="project" value="TreeGrafter"/>
</dbReference>
<dbReference type="SUPFAM" id="SSF64268">
    <property type="entry name" value="PX domain"/>
    <property type="match status" value="1"/>
</dbReference>
<name>A0AAD9L473_RIDPI</name>
<evidence type="ECO:0000313" key="9">
    <source>
        <dbReference type="Proteomes" id="UP001209878"/>
    </source>
</evidence>
<dbReference type="PROSITE" id="PS50200">
    <property type="entry name" value="RA"/>
    <property type="match status" value="1"/>
</dbReference>
<dbReference type="InterPro" id="IPR037827">
    <property type="entry name" value="SNX27_FERM-like_dom"/>
</dbReference>
<keyword evidence="9" id="KW-1185">Reference proteome</keyword>
<evidence type="ECO:0000256" key="4">
    <source>
        <dbReference type="ARBA" id="ARBA00023121"/>
    </source>
</evidence>
<dbReference type="PANTHER" id="PTHR12431">
    <property type="entry name" value="SORTING NEXIN 17 AND 27"/>
    <property type="match status" value="1"/>
</dbReference>
<dbReference type="PROSITE" id="PS50195">
    <property type="entry name" value="PX"/>
    <property type="match status" value="1"/>
</dbReference>
<dbReference type="Gene3D" id="1.20.80.60">
    <property type="match status" value="1"/>
</dbReference>
<evidence type="ECO:0000256" key="3">
    <source>
        <dbReference type="ARBA" id="ARBA00022753"/>
    </source>
</evidence>
<dbReference type="InterPro" id="IPR036871">
    <property type="entry name" value="PX_dom_sf"/>
</dbReference>
<organism evidence="8 9">
    <name type="scientific">Ridgeia piscesae</name>
    <name type="common">Tubeworm</name>
    <dbReference type="NCBI Taxonomy" id="27915"/>
    <lineage>
        <taxon>Eukaryota</taxon>
        <taxon>Metazoa</taxon>
        <taxon>Spiralia</taxon>
        <taxon>Lophotrochozoa</taxon>
        <taxon>Annelida</taxon>
        <taxon>Polychaeta</taxon>
        <taxon>Sedentaria</taxon>
        <taxon>Canalipalpata</taxon>
        <taxon>Sabellida</taxon>
        <taxon>Siboglinidae</taxon>
        <taxon>Ridgeia</taxon>
    </lineage>
</organism>
<reference evidence="8" key="1">
    <citation type="journal article" date="2023" name="Mol. Biol. Evol.">
        <title>Third-Generation Sequencing Reveals the Adaptive Role of the Epigenome in Three Deep-Sea Polychaetes.</title>
        <authorList>
            <person name="Perez M."/>
            <person name="Aroh O."/>
            <person name="Sun Y."/>
            <person name="Lan Y."/>
            <person name="Juniper S.K."/>
            <person name="Young C.R."/>
            <person name="Angers B."/>
            <person name="Qian P.Y."/>
        </authorList>
    </citation>
    <scope>NUCLEOTIDE SEQUENCE</scope>
    <source>
        <strain evidence="8">R07B-5</strain>
    </source>
</reference>
<dbReference type="InterPro" id="IPR000159">
    <property type="entry name" value="RA_dom"/>
</dbReference>
<comment type="subcellular location">
    <subcellularLocation>
        <location evidence="2">Early endosome</location>
    </subcellularLocation>
    <subcellularLocation>
        <location evidence="1">Endomembrane system</location>
        <topology evidence="1">Peripheral membrane protein</topology>
    </subcellularLocation>
</comment>
<keyword evidence="5" id="KW-0472">Membrane</keyword>
<dbReference type="InterPro" id="IPR029071">
    <property type="entry name" value="Ubiquitin-like_domsf"/>
</dbReference>
<dbReference type="SUPFAM" id="SSF54236">
    <property type="entry name" value="Ubiquitin-like"/>
    <property type="match status" value="1"/>
</dbReference>
<evidence type="ECO:0000256" key="5">
    <source>
        <dbReference type="ARBA" id="ARBA00023136"/>
    </source>
</evidence>
<feature type="domain" description="Ras-associating" evidence="7">
    <location>
        <begin position="102"/>
        <end position="188"/>
    </location>
</feature>
<evidence type="ECO:0000259" key="6">
    <source>
        <dbReference type="PROSITE" id="PS50195"/>
    </source>
</evidence>
<keyword evidence="3" id="KW-0967">Endosome</keyword>
<evidence type="ECO:0000256" key="2">
    <source>
        <dbReference type="ARBA" id="ARBA00004412"/>
    </source>
</evidence>
<comment type="caution">
    <text evidence="8">The sequence shown here is derived from an EMBL/GenBank/DDBJ whole genome shotgun (WGS) entry which is preliminary data.</text>
</comment>
<dbReference type="InterPro" id="IPR001683">
    <property type="entry name" value="PX_dom"/>
</dbReference>
<dbReference type="PANTHER" id="PTHR12431:SF19">
    <property type="entry name" value="SORTING NEXIN-27"/>
    <property type="match status" value="1"/>
</dbReference>
<dbReference type="CDD" id="cd01777">
    <property type="entry name" value="FERM_F1_SNX27"/>
    <property type="match status" value="1"/>
</dbReference>
<dbReference type="FunFam" id="3.30.1520.10:FF:000003">
    <property type="entry name" value="sorting nexin-27 isoform X2"/>
    <property type="match status" value="1"/>
</dbReference>
<feature type="domain" description="PX" evidence="6">
    <location>
        <begin position="1"/>
        <end position="95"/>
    </location>
</feature>
<proteinExistence type="predicted"/>
<evidence type="ECO:0000259" key="7">
    <source>
        <dbReference type="PROSITE" id="PS50200"/>
    </source>
</evidence>
<dbReference type="Pfam" id="PF00787">
    <property type="entry name" value="PX"/>
    <property type="match status" value="1"/>
</dbReference>
<dbReference type="GO" id="GO:0005769">
    <property type="term" value="C:early endosome"/>
    <property type="evidence" value="ECO:0007669"/>
    <property type="project" value="UniProtKB-SubCell"/>
</dbReference>
<dbReference type="Proteomes" id="UP001209878">
    <property type="component" value="Unassembled WGS sequence"/>
</dbReference>
<keyword evidence="4" id="KW-0446">Lipid-binding</keyword>
<dbReference type="InterPro" id="IPR037835">
    <property type="entry name" value="SNX27_RA"/>
</dbReference>
<dbReference type="Pfam" id="PF00788">
    <property type="entry name" value="RA"/>
    <property type="match status" value="1"/>
</dbReference>
<dbReference type="EMBL" id="JAODUO010000351">
    <property type="protein sequence ID" value="KAK2182525.1"/>
    <property type="molecule type" value="Genomic_DNA"/>
</dbReference>
<dbReference type="Gene3D" id="3.30.1520.10">
    <property type="entry name" value="Phox-like domain"/>
    <property type="match status" value="1"/>
</dbReference>
<dbReference type="GO" id="GO:0007165">
    <property type="term" value="P:signal transduction"/>
    <property type="evidence" value="ECO:0007669"/>
    <property type="project" value="InterPro"/>
</dbReference>
<evidence type="ECO:0008006" key="10">
    <source>
        <dbReference type="Google" id="ProtNLM"/>
    </source>
</evidence>
<evidence type="ECO:0000256" key="1">
    <source>
        <dbReference type="ARBA" id="ARBA00004184"/>
    </source>
</evidence>
<protein>
    <recommendedName>
        <fullName evidence="10">Sorting nexin-27</fullName>
    </recommendedName>
</protein>
<dbReference type="FunFam" id="3.10.20.90:FF:000210">
    <property type="entry name" value="Putative Sorting nexin-27"/>
    <property type="match status" value="1"/>
</dbReference>
<accession>A0AAD9L473</accession>
<dbReference type="CDD" id="cd13338">
    <property type="entry name" value="FERM-like_C_SNX27"/>
    <property type="match status" value="1"/>
</dbReference>
<dbReference type="Gene3D" id="3.10.20.90">
    <property type="entry name" value="Phosphatidylinositol 3-kinase Catalytic Subunit, Chain A, domain 1"/>
    <property type="match status" value="1"/>
</dbReference>
<dbReference type="SMART" id="SM00312">
    <property type="entry name" value="PX"/>
    <property type="match status" value="1"/>
</dbReference>
<dbReference type="GO" id="GO:0006886">
    <property type="term" value="P:intracellular protein transport"/>
    <property type="evidence" value="ECO:0007669"/>
    <property type="project" value="TreeGrafter"/>
</dbReference>
<dbReference type="AlphaFoldDB" id="A0AAD9L473"/>